<keyword evidence="2" id="KW-1185">Reference proteome</keyword>
<sequence>MDQVATPANASLIPAAAMDLLLVVPRLAQRAGKFALFHMPEAVDNLAGKIFNGGSVIADATGQHTANSTITNTSNAFAQSTAATLDAAFREAFNEAGDDATSSAFGMILQGVGRLKSFGGIFSYLTSRWALATFTVAIVLNRTQFYASSREHLRLRWYMRLALYIVPVMAFSVQLLYILQALKCQTSPDFASLRYGDPLKHLSIDFGGEGGFLYKLSSKLLFWQDDMTCCEARSMSLVALENDRSQLRGSMSLLFIFFLTLCTSQFFETLSSALQGKMPMPETGMTIFEHSLAFAECEAMISSALGFGFFGKLDSSGSTSPKESSGPLVTRGELLQRLNVPPEVLLVCLISCFSHLSSATLAITGLRHKVRLVNTAVWACCYIAAFLWSFAKIFMNPIESVADLGVLRFPTVCIVGFIPHLLILIGILVCAIIYSLALVVTALSVPEDAAAGLSFRQRLTWAYENLQANVQFSASSSIRIKMSEDFYTTLLKVGFSVLTAASEAVYLNEGSRVRVAQMTWVEQKRIDELATSIDRRNMPTVPSELLGEGIAKGVEFTDHHNIAISASPYARERRSKPTKSDLERAKRGEVDSGLGLAQRRNRMQLTFDFIAGMSWLLVGLQAQLLLNTLRKFRIAYRPGWLLKAAGDGETQAKQQNGLARAERPKQDPLDFWVMGADGKLSLPQDSNVDVEEETRRRLRNAGNYTGEESLSDNLYGWWRSGGWFGELDRSGDYQTQSNDDNDDTTSMISMSTNASTPDDEHSDTESGRRTPTQRDPYGSREPSPEADGVAGLDLDVLSHLLNPRNPAERDEARLLSHSLQSTRPMTRSQYRQETERNRAQLLSGLRRQGTRICTDDEEEQDLEQFILEQRSKARVAAQSRSGATWESGAEGMGAGGPQCVVCQSAPRTILVWPCGCLKPSTVPQKATTESNHEDERPLDQHGLRHDDAAVTLSSADDAGTDAASAEQIAADAALAASLQQGEEPSQATRRVSRKSTPSPPSGLNRITEYEKASTPPVRKREGPAFEVLKKHRSPNDKRSVIQELPNEVLTHTLAHLSPTDLTSVALVSKRFHDLVTGPHAWRSAFAHFFPGPDSLHFLFEDDDDSETQAVVRSERRAFTRLTALASWRSEYIMRTRLLRSLARGKPVQMLAPPSSSRSGQAHTASSIIMYNSQLFTTINHLHATFGNGLNKRLPRFIHGADDQGTATSSDPAASKVDHWGLSDPQFFLQFAERFPGDAQYGLGLGEIVGVPNVMDVSQPYGMIHGEGSPGGMVYYRSTDEMRGRFLLFSSAMSVPNLGVPKIPSTQESMCAVWVAKSSAIPSLTDGLIGLLSGSSLGVLTAYSLGSTNNSNRDQRFGRGEMTARWVLSPGVPLIAIAVDGDYSMTRYAQNRIWAVVLNALGEVFYLTKFPKRPHMDRGTRIDDEIIERTAWLTGRSVYWNIVESSRRTARLDPYADASVDGSYSPRTSWNGMCLSQDQIRAETREIEAFVNKKPKEFQKACVGWDMRRKLELDFAGDDGNNAGENVVVFECGIEEGSLAVIKRYTRCRFQDRQGYQASSTPPLTSGSTQASGSPSLFGGTASPATAPTPNFSFDRLEESLSQDDFDGSITPRPMTEEWRTSEFALGGLKNMQILATAMDDSLFATQTISEDPILSFSGRSTTSSPSLTPMSPTEPIADSADIPGQRARLFAAGTKTGSVLLWNIRAPVARSAQTANTIDPVRVIYTDSPQISCLGLSSLYLVHGGNDGLVQAWDPLASNMQPIRTLNSRFSSRARRRLVQAQASPQGVGINLFAAGAICLDPDPTVLRGMVSLGTHLRYWSYSSSAADQYKSHKRRLRRSERGSNTGGERFSGVTRSNLKDYIANEKSELDREKKDRKKEAQRFAGRFGTNLLDGSEEEMLAYAALLSQESLEQETKRRTSDVSTVISSTDQTTSVTDKVTPTGSPSPVHSTPKTDEELDADMLEAIRLSLASSPSSADIPIRQGKQKGGKKASPSRRASPPFAAAGAGSSKASEMSDFEFAIQLSLAEEQSKRDAAAAAAGPDGDEFPALSPSEGGNGGKGKGRIL</sequence>
<evidence type="ECO:0000313" key="1">
    <source>
        <dbReference type="EMBL" id="KAK3716148.1"/>
    </source>
</evidence>
<comment type="caution">
    <text evidence="1">The sequence shown here is derived from an EMBL/GenBank/DDBJ whole genome shotgun (WGS) entry which is preliminary data.</text>
</comment>
<proteinExistence type="predicted"/>
<evidence type="ECO:0000313" key="2">
    <source>
        <dbReference type="Proteomes" id="UP001281147"/>
    </source>
</evidence>
<name>A0ACC3NHH2_9PEZI</name>
<gene>
    <name evidence="1" type="ORF">LTR37_006593</name>
</gene>
<accession>A0ACC3NHH2</accession>
<reference evidence="1" key="1">
    <citation type="submission" date="2023-07" db="EMBL/GenBank/DDBJ databases">
        <title>Black Yeasts Isolated from many extreme environments.</title>
        <authorList>
            <person name="Coleine C."/>
            <person name="Stajich J.E."/>
            <person name="Selbmann L."/>
        </authorList>
    </citation>
    <scope>NUCLEOTIDE SEQUENCE</scope>
    <source>
        <strain evidence="1">CCFEE 5714</strain>
    </source>
</reference>
<protein>
    <submittedName>
        <fullName evidence="1">Uncharacterized protein</fullName>
    </submittedName>
</protein>
<dbReference type="EMBL" id="JAUTXU010000044">
    <property type="protein sequence ID" value="KAK3716148.1"/>
    <property type="molecule type" value="Genomic_DNA"/>
</dbReference>
<organism evidence="1 2">
    <name type="scientific">Vermiconidia calcicola</name>
    <dbReference type="NCBI Taxonomy" id="1690605"/>
    <lineage>
        <taxon>Eukaryota</taxon>
        <taxon>Fungi</taxon>
        <taxon>Dikarya</taxon>
        <taxon>Ascomycota</taxon>
        <taxon>Pezizomycotina</taxon>
        <taxon>Dothideomycetes</taxon>
        <taxon>Dothideomycetidae</taxon>
        <taxon>Mycosphaerellales</taxon>
        <taxon>Extremaceae</taxon>
        <taxon>Vermiconidia</taxon>
    </lineage>
</organism>
<dbReference type="Proteomes" id="UP001281147">
    <property type="component" value="Unassembled WGS sequence"/>
</dbReference>